<keyword evidence="3 11" id="KW-0548">Nucleotidyltransferase</keyword>
<dbReference type="InterPro" id="IPR001270">
    <property type="entry name" value="ClpA/B"/>
</dbReference>
<dbReference type="EC" id="2.7.7.7" evidence="11"/>
<dbReference type="CDD" id="cd18137">
    <property type="entry name" value="HLD_clamp_pol_III_gamma_tau"/>
    <property type="match status" value="1"/>
</dbReference>
<dbReference type="InterPro" id="IPR045085">
    <property type="entry name" value="HLD_clamp_pol_III_gamma_tau"/>
</dbReference>
<reference evidence="14 15" key="1">
    <citation type="submission" date="2019-08" db="EMBL/GenBank/DDBJ databases">
        <title>Bradymonadales sp. TMQ4.</title>
        <authorList>
            <person name="Liang Q."/>
        </authorList>
    </citation>
    <scope>NUCLEOTIDE SEQUENCE [LARGE SCALE GENOMIC DNA]</scope>
    <source>
        <strain evidence="14 15">TMQ4</strain>
    </source>
</reference>
<dbReference type="Gene3D" id="1.10.8.60">
    <property type="match status" value="1"/>
</dbReference>
<evidence type="ECO:0000313" key="15">
    <source>
        <dbReference type="Proteomes" id="UP000321412"/>
    </source>
</evidence>
<dbReference type="NCBIfam" id="TIGR02397">
    <property type="entry name" value="dnaX_nterm"/>
    <property type="match status" value="1"/>
</dbReference>
<dbReference type="GO" id="GO:0003677">
    <property type="term" value="F:DNA binding"/>
    <property type="evidence" value="ECO:0007669"/>
    <property type="project" value="InterPro"/>
</dbReference>
<evidence type="ECO:0000256" key="4">
    <source>
        <dbReference type="ARBA" id="ARBA00022705"/>
    </source>
</evidence>
<comment type="catalytic activity">
    <reaction evidence="10 11">
        <text>DNA(n) + a 2'-deoxyribonucleoside 5'-triphosphate = DNA(n+1) + diphosphate</text>
        <dbReference type="Rhea" id="RHEA:22508"/>
        <dbReference type="Rhea" id="RHEA-COMP:17339"/>
        <dbReference type="Rhea" id="RHEA-COMP:17340"/>
        <dbReference type="ChEBI" id="CHEBI:33019"/>
        <dbReference type="ChEBI" id="CHEBI:61560"/>
        <dbReference type="ChEBI" id="CHEBI:173112"/>
        <dbReference type="EC" id="2.7.7.7"/>
    </reaction>
</comment>
<dbReference type="InterPro" id="IPR008921">
    <property type="entry name" value="DNA_pol3_clamp-load_cplx_C"/>
</dbReference>
<dbReference type="CDD" id="cd00009">
    <property type="entry name" value="AAA"/>
    <property type="match status" value="1"/>
</dbReference>
<evidence type="ECO:0000256" key="1">
    <source>
        <dbReference type="ARBA" id="ARBA00006360"/>
    </source>
</evidence>
<comment type="subunit">
    <text evidence="11">DNA polymerase III contains a core (composed of alpha, epsilon and theta chains) that associates with a tau subunit. This core dimerizes to form the POLIII' complex. PolIII' associates with the gamma complex (composed of gamma, delta, delta', psi and chi chains) and with the beta chain to form the complete DNA polymerase III complex.</text>
</comment>
<evidence type="ECO:0000256" key="5">
    <source>
        <dbReference type="ARBA" id="ARBA00022723"/>
    </source>
</evidence>
<dbReference type="Pfam" id="PF13177">
    <property type="entry name" value="DNA_pol3_delta2"/>
    <property type="match status" value="1"/>
</dbReference>
<evidence type="ECO:0000256" key="3">
    <source>
        <dbReference type="ARBA" id="ARBA00022695"/>
    </source>
</evidence>
<dbReference type="GO" id="GO:0006261">
    <property type="term" value="P:DNA-templated DNA replication"/>
    <property type="evidence" value="ECO:0007669"/>
    <property type="project" value="TreeGrafter"/>
</dbReference>
<evidence type="ECO:0000256" key="6">
    <source>
        <dbReference type="ARBA" id="ARBA00022741"/>
    </source>
</evidence>
<dbReference type="OrthoDB" id="9810148at2"/>
<feature type="compositionally biased region" description="Low complexity" evidence="12">
    <location>
        <begin position="500"/>
        <end position="519"/>
    </location>
</feature>
<dbReference type="SUPFAM" id="SSF52540">
    <property type="entry name" value="P-loop containing nucleoside triphosphate hydrolases"/>
    <property type="match status" value="1"/>
</dbReference>
<evidence type="ECO:0000256" key="2">
    <source>
        <dbReference type="ARBA" id="ARBA00022679"/>
    </source>
</evidence>
<dbReference type="InterPro" id="IPR012763">
    <property type="entry name" value="DNA_pol_III_sug/sutau_N"/>
</dbReference>
<dbReference type="SMART" id="SM00382">
    <property type="entry name" value="AAA"/>
    <property type="match status" value="1"/>
</dbReference>
<keyword evidence="9 11" id="KW-0239">DNA-directed DNA polymerase</keyword>
<proteinExistence type="inferred from homology"/>
<feature type="compositionally biased region" description="Acidic residues" evidence="12">
    <location>
        <begin position="520"/>
        <end position="574"/>
    </location>
</feature>
<sequence>MSYKVLARKWRPEHFEQVVGQGHVARTLKNAIEQNRVHHAYLFCGARGVGKTSTARILAKALNCEQGPTSTPCYKCASCLEISKGQSVDVFEIDGASNRGINEIRELREGVRYAPSRDRNKIYIIDEVHMLTTEAFNALLKTLEEPPDHARFIFATTEPQKIPVTILSRCQRFDFKRIGQNDIVEHLEHLCREEGIDAERAALQIVARQAAGGMRDALSLLDQIISFSGKTIKESEIAEVLGVANRRHLFDLSEAVLSHDAERALVVVDEVNRYGYDMQQFASELVTHFRDLMVTSVVKDPELVTELTESELEVARRQIAGQPQELLHRCFSVMVEGAQKMHRSPYPRLIFEMTLVRLAALEPMVGLDLLVDRLGLLEEALSDDIGGEIEWPERPAPRVVAAAPAPAPSPAEKKTLSEVAPATEGHVSEVTEGHASVVTEGQEVTEGHASEVTEGQVSEVTEGQVTEGQEVTEGHVSEVTEGQVSEVTGGHASEVTEGQVSEVTGGEVAEVTGGHASEVTEGEVSEVTEGEVSEVTEGEVSEVTEGEVSEVTEGEVSEVTEGEVSEVTEGEVSEVTEGQPEVENAPEIEIAPEPQTDSDLATATLAPPKPQIPERLIKADVDALEVPDAAALKTPEQRWKAVVEFVRQSNAPVAAACEYAYVQRFEEGEVRLNFTEAFADIAQEDARKKTIEDAVKRIFGADWRLVMEKIDEEAARGVTNLAEEREEDIRRRRAELVEEVRTDPVVAEAQKLFGAEDVRVSVKLFDE</sequence>
<dbReference type="Pfam" id="PF22608">
    <property type="entry name" value="DNAX_ATPase_lid"/>
    <property type="match status" value="1"/>
</dbReference>
<evidence type="ECO:0000256" key="9">
    <source>
        <dbReference type="ARBA" id="ARBA00022932"/>
    </source>
</evidence>
<evidence type="ECO:0000256" key="11">
    <source>
        <dbReference type="RuleBase" id="RU364063"/>
    </source>
</evidence>
<evidence type="ECO:0000256" key="10">
    <source>
        <dbReference type="ARBA" id="ARBA00049244"/>
    </source>
</evidence>
<dbReference type="Gene3D" id="1.20.272.10">
    <property type="match status" value="1"/>
</dbReference>
<dbReference type="EMBL" id="VOSM01000009">
    <property type="protein sequence ID" value="TXD35454.1"/>
    <property type="molecule type" value="Genomic_DNA"/>
</dbReference>
<keyword evidence="15" id="KW-1185">Reference proteome</keyword>
<feature type="compositionally biased region" description="Low complexity" evidence="12">
    <location>
        <begin position="575"/>
        <end position="594"/>
    </location>
</feature>
<feature type="region of interest" description="Disordered" evidence="12">
    <location>
        <begin position="401"/>
        <end position="609"/>
    </location>
</feature>
<dbReference type="GO" id="GO:0003887">
    <property type="term" value="F:DNA-directed DNA polymerase activity"/>
    <property type="evidence" value="ECO:0007669"/>
    <property type="project" value="UniProtKB-KW"/>
</dbReference>
<feature type="compositionally biased region" description="Polar residues" evidence="12">
    <location>
        <begin position="453"/>
        <end position="469"/>
    </location>
</feature>
<dbReference type="AlphaFoldDB" id="A0A5C6XEA3"/>
<evidence type="ECO:0000313" key="14">
    <source>
        <dbReference type="EMBL" id="TXD35454.1"/>
    </source>
</evidence>
<dbReference type="PANTHER" id="PTHR11669">
    <property type="entry name" value="REPLICATION FACTOR C / DNA POLYMERASE III GAMMA-TAU SUBUNIT"/>
    <property type="match status" value="1"/>
</dbReference>
<evidence type="ECO:0000259" key="13">
    <source>
        <dbReference type="SMART" id="SM00382"/>
    </source>
</evidence>
<dbReference type="InterPro" id="IPR027417">
    <property type="entry name" value="P-loop_NTPase"/>
</dbReference>
<comment type="similarity">
    <text evidence="1 11">Belongs to the DnaX/STICHEL family.</text>
</comment>
<dbReference type="InterPro" id="IPR003593">
    <property type="entry name" value="AAA+_ATPase"/>
</dbReference>
<dbReference type="NCBIfam" id="NF004046">
    <property type="entry name" value="PRK05563.1"/>
    <property type="match status" value="1"/>
</dbReference>
<feature type="domain" description="AAA+ ATPase" evidence="13">
    <location>
        <begin position="37"/>
        <end position="179"/>
    </location>
</feature>
<dbReference type="GO" id="GO:0005524">
    <property type="term" value="F:ATP binding"/>
    <property type="evidence" value="ECO:0007669"/>
    <property type="project" value="UniProtKB-KW"/>
</dbReference>
<gene>
    <name evidence="11 14" type="primary">dnaX</name>
    <name evidence="14" type="ORF">FRC98_16710</name>
</gene>
<comment type="caution">
    <text evidence="14">The sequence shown here is derived from an EMBL/GenBank/DDBJ whole genome shotgun (WGS) entry which is preliminary data.</text>
</comment>
<organism evidence="14 15">
    <name type="scientific">Lujinxingia vulgaris</name>
    <dbReference type="NCBI Taxonomy" id="2600176"/>
    <lineage>
        <taxon>Bacteria</taxon>
        <taxon>Deltaproteobacteria</taxon>
        <taxon>Bradymonadales</taxon>
        <taxon>Lujinxingiaceae</taxon>
        <taxon>Lujinxingia</taxon>
    </lineage>
</organism>
<dbReference type="Proteomes" id="UP000321412">
    <property type="component" value="Unassembled WGS sequence"/>
</dbReference>
<keyword evidence="5" id="KW-0479">Metal-binding</keyword>
<evidence type="ECO:0000256" key="8">
    <source>
        <dbReference type="ARBA" id="ARBA00022840"/>
    </source>
</evidence>
<accession>A0A5C6XEA3</accession>
<dbReference type="PRINTS" id="PR00300">
    <property type="entry name" value="CLPPROTEASEA"/>
</dbReference>
<dbReference type="FunFam" id="3.40.50.300:FF:000014">
    <property type="entry name" value="DNA polymerase III subunit gamma/tau"/>
    <property type="match status" value="1"/>
</dbReference>
<comment type="function">
    <text evidence="11">DNA polymerase III is a complex, multichain enzyme responsible for most of the replicative synthesis in bacteria. This DNA polymerase also exhibits 3' to 5' exonuclease activity.</text>
</comment>
<dbReference type="GO" id="GO:0046872">
    <property type="term" value="F:metal ion binding"/>
    <property type="evidence" value="ECO:0007669"/>
    <property type="project" value="UniProtKB-KW"/>
</dbReference>
<dbReference type="PANTHER" id="PTHR11669:SF0">
    <property type="entry name" value="PROTEIN STICHEL-LIKE 2"/>
    <property type="match status" value="1"/>
</dbReference>
<evidence type="ECO:0000256" key="7">
    <source>
        <dbReference type="ARBA" id="ARBA00022833"/>
    </source>
</evidence>
<dbReference type="InterPro" id="IPR022754">
    <property type="entry name" value="DNA_pol_III_gamma-3"/>
</dbReference>
<dbReference type="RefSeq" id="WP_146982572.1">
    <property type="nucleotide sequence ID" value="NZ_VOSM01000009.1"/>
</dbReference>
<dbReference type="Pfam" id="PF12169">
    <property type="entry name" value="DNA_pol3_gamma3"/>
    <property type="match status" value="1"/>
</dbReference>
<keyword evidence="4 11" id="KW-0235">DNA replication</keyword>
<evidence type="ECO:0000256" key="12">
    <source>
        <dbReference type="SAM" id="MobiDB-lite"/>
    </source>
</evidence>
<dbReference type="Gene3D" id="3.40.50.300">
    <property type="entry name" value="P-loop containing nucleotide triphosphate hydrolases"/>
    <property type="match status" value="1"/>
</dbReference>
<name>A0A5C6XEA3_9DELT</name>
<protein>
    <recommendedName>
        <fullName evidence="11">DNA polymerase III subunit gamma/tau</fullName>
        <ecNumber evidence="11">2.7.7.7</ecNumber>
    </recommendedName>
</protein>
<keyword evidence="6 11" id="KW-0547">Nucleotide-binding</keyword>
<keyword evidence="2 11" id="KW-0808">Transferase</keyword>
<dbReference type="SUPFAM" id="SSF48019">
    <property type="entry name" value="post-AAA+ oligomerization domain-like"/>
    <property type="match status" value="1"/>
</dbReference>
<dbReference type="GO" id="GO:0009360">
    <property type="term" value="C:DNA polymerase III complex"/>
    <property type="evidence" value="ECO:0007669"/>
    <property type="project" value="InterPro"/>
</dbReference>
<keyword evidence="7" id="KW-0862">Zinc</keyword>
<dbReference type="FunFam" id="1.10.8.60:FF:000013">
    <property type="entry name" value="DNA polymerase III subunit gamma/tau"/>
    <property type="match status" value="1"/>
</dbReference>
<dbReference type="InterPro" id="IPR050238">
    <property type="entry name" value="DNA_Rep/Repair_Clamp_Loader"/>
</dbReference>
<keyword evidence="8 11" id="KW-0067">ATP-binding</keyword>